<dbReference type="EMBL" id="MK072391">
    <property type="protein sequence ID" value="AYV83607.1"/>
    <property type="molecule type" value="Genomic_DNA"/>
</dbReference>
<accession>A0A3G5A8L7</accession>
<sequence>MSFSSKPILPGPKENSRVVVGSVFLIENVDVEVKSIMMEVILASAQLLVSSAMCAGSWI</sequence>
<reference evidence="1" key="1">
    <citation type="submission" date="2018-10" db="EMBL/GenBank/DDBJ databases">
        <title>Hidden diversity of soil giant viruses.</title>
        <authorList>
            <person name="Schulz F."/>
            <person name="Alteio L."/>
            <person name="Goudeau D."/>
            <person name="Ryan E.M."/>
            <person name="Malmstrom R.R."/>
            <person name="Blanchard J."/>
            <person name="Woyke T."/>
        </authorList>
    </citation>
    <scope>NUCLEOTIDE SEQUENCE</scope>
    <source>
        <strain evidence="1">HYV1</strain>
    </source>
</reference>
<protein>
    <submittedName>
        <fullName evidence="1">Uncharacterized protein</fullName>
    </submittedName>
</protein>
<organism evidence="1">
    <name type="scientific">Hyperionvirus sp</name>
    <dbReference type="NCBI Taxonomy" id="2487770"/>
    <lineage>
        <taxon>Viruses</taxon>
        <taxon>Varidnaviria</taxon>
        <taxon>Bamfordvirae</taxon>
        <taxon>Nucleocytoviricota</taxon>
        <taxon>Megaviricetes</taxon>
        <taxon>Imitervirales</taxon>
        <taxon>Mimiviridae</taxon>
        <taxon>Klosneuvirinae</taxon>
    </lineage>
</organism>
<evidence type="ECO:0000313" key="1">
    <source>
        <dbReference type="EMBL" id="AYV83607.1"/>
    </source>
</evidence>
<proteinExistence type="predicted"/>
<name>A0A3G5A8L7_9VIRU</name>
<gene>
    <name evidence="1" type="ORF">Hyperionvirus9_24</name>
</gene>